<dbReference type="Proteomes" id="UP000182235">
    <property type="component" value="Unassembled WGS sequence"/>
</dbReference>
<proteinExistence type="predicted"/>
<evidence type="ECO:0000256" key="2">
    <source>
        <dbReference type="SAM" id="Phobius"/>
    </source>
</evidence>
<reference evidence="3 4" key="1">
    <citation type="submission" date="2015-07" db="EMBL/GenBank/DDBJ databases">
        <title>Emmonsia species relationships and genome sequence.</title>
        <authorList>
            <consortium name="The Broad Institute Genomics Platform"/>
            <person name="Cuomo C.A."/>
            <person name="Munoz J.F."/>
            <person name="Imamovic A."/>
            <person name="Priest M.E."/>
            <person name="Young S."/>
            <person name="Clay O.K."/>
            <person name="McEwen J.G."/>
        </authorList>
    </citation>
    <scope>NUCLEOTIDE SEQUENCE [LARGE SCALE GENOMIC DNA]</scope>
    <source>
        <strain evidence="3 4">UAMH 9510</strain>
    </source>
</reference>
<keyword evidence="2" id="KW-1133">Transmembrane helix</keyword>
<feature type="region of interest" description="Disordered" evidence="1">
    <location>
        <begin position="468"/>
        <end position="500"/>
    </location>
</feature>
<evidence type="ECO:0000313" key="4">
    <source>
        <dbReference type="Proteomes" id="UP000182235"/>
    </source>
</evidence>
<keyword evidence="4" id="KW-1185">Reference proteome</keyword>
<dbReference type="AlphaFoldDB" id="A0A1J9QR37"/>
<dbReference type="OrthoDB" id="5420214at2759"/>
<accession>A0A1J9QR37</accession>
<feature type="compositionally biased region" description="Acidic residues" evidence="1">
    <location>
        <begin position="176"/>
        <end position="201"/>
    </location>
</feature>
<organism evidence="3 4">
    <name type="scientific">Emergomyces pasteurianus Ep9510</name>
    <dbReference type="NCBI Taxonomy" id="1447872"/>
    <lineage>
        <taxon>Eukaryota</taxon>
        <taxon>Fungi</taxon>
        <taxon>Dikarya</taxon>
        <taxon>Ascomycota</taxon>
        <taxon>Pezizomycotina</taxon>
        <taxon>Eurotiomycetes</taxon>
        <taxon>Eurotiomycetidae</taxon>
        <taxon>Onygenales</taxon>
        <taxon>Ajellomycetaceae</taxon>
        <taxon>Emergomyces</taxon>
    </lineage>
</organism>
<evidence type="ECO:0000256" key="1">
    <source>
        <dbReference type="SAM" id="MobiDB-lite"/>
    </source>
</evidence>
<name>A0A1J9QR37_9EURO</name>
<feature type="compositionally biased region" description="Basic and acidic residues" evidence="1">
    <location>
        <begin position="134"/>
        <end position="145"/>
    </location>
</feature>
<feature type="region of interest" description="Disordered" evidence="1">
    <location>
        <begin position="1"/>
        <end position="203"/>
    </location>
</feature>
<keyword evidence="2" id="KW-0812">Transmembrane</keyword>
<feature type="transmembrane region" description="Helical" evidence="2">
    <location>
        <begin position="227"/>
        <end position="249"/>
    </location>
</feature>
<sequence>MPPSNPYHHHDDHNHFQNPGQPSYSGNSYTSHHSHAHSQTLSNSNNNASTYNPHRESNSDNSNHLVAHLPPRIYAPTNPPQNDVAHFSSRSVRGQGKDHSQLLQAHGIQPITIPPSASMLDQGPTTLMPGHKQAKGEAGRSHDAHVVLMSGHSSSHQPQMNSKVLGYADEKGGGDDRDDNDDDNDDDDKDDIEGDDEDADGLDVVRSTETENAFFILIRLSFIVPPFTVIVALYTLAVLLFLPLLALPLRLCSPSQFFKYPISTQICSLLLPLLRTHQRLIAPEPRTLLSSQSSRLDHGRRCSRYCKRRRRNDDIESTHPYDTIGFNCQKNTTTTTTATTPTTVPDASHLNTNTDTHTNGNTPMSSLTFAPFQSPTTSPAPHQTLPSKPPKNITTHSTHLLFLIHLSSPLLIPLLLFASWIAASFWVFTMILGNPDGTERRDDGRVAVLGVRNWWWWWLCWPRRERNNKGRGRRRRSGKSREKGRKKGREKGRERVVDLS</sequence>
<evidence type="ECO:0000313" key="3">
    <source>
        <dbReference type="EMBL" id="OJD18340.1"/>
    </source>
</evidence>
<feature type="compositionally biased region" description="Basic residues" evidence="1">
    <location>
        <begin position="469"/>
        <end position="490"/>
    </location>
</feature>
<gene>
    <name evidence="3" type="ORF">AJ78_01653</name>
</gene>
<feature type="compositionally biased region" description="Polar residues" evidence="1">
    <location>
        <begin position="151"/>
        <end position="162"/>
    </location>
</feature>
<dbReference type="EMBL" id="LGRN01000038">
    <property type="protein sequence ID" value="OJD18340.1"/>
    <property type="molecule type" value="Genomic_DNA"/>
</dbReference>
<dbReference type="VEuPathDB" id="FungiDB:AJ78_01653"/>
<keyword evidence="2" id="KW-0472">Membrane</keyword>
<feature type="compositionally biased region" description="Basic and acidic residues" evidence="1">
    <location>
        <begin position="491"/>
        <end position="500"/>
    </location>
</feature>
<comment type="caution">
    <text evidence="3">The sequence shown here is derived from an EMBL/GenBank/DDBJ whole genome shotgun (WGS) entry which is preliminary data.</text>
</comment>
<feature type="region of interest" description="Disordered" evidence="1">
    <location>
        <begin position="337"/>
        <end position="360"/>
    </location>
</feature>
<feature type="compositionally biased region" description="Polar residues" evidence="1">
    <location>
        <begin position="16"/>
        <end position="52"/>
    </location>
</feature>
<protein>
    <submittedName>
        <fullName evidence="3">Uncharacterized protein</fullName>
    </submittedName>
</protein>
<feature type="transmembrane region" description="Helical" evidence="2">
    <location>
        <begin position="410"/>
        <end position="432"/>
    </location>
</feature>
<feature type="compositionally biased region" description="Low complexity" evidence="1">
    <location>
        <begin position="351"/>
        <end position="360"/>
    </location>
</feature>